<keyword evidence="2" id="KW-1185">Reference proteome</keyword>
<dbReference type="RefSeq" id="WP_086677888.1">
    <property type="nucleotide sequence ID" value="NZ_FNUJ01000014.1"/>
</dbReference>
<dbReference type="OrthoDB" id="3690254at2"/>
<dbReference type="AlphaFoldDB" id="A0A1H5RGZ7"/>
<protein>
    <recommendedName>
        <fullName evidence="3">ESAT-6-like protein</fullName>
    </recommendedName>
</protein>
<dbReference type="InterPro" id="IPR036689">
    <property type="entry name" value="ESAT-6-like_sf"/>
</dbReference>
<organism evidence="1 2">
    <name type="scientific">Amycolatopsis pretoriensis</name>
    <dbReference type="NCBI Taxonomy" id="218821"/>
    <lineage>
        <taxon>Bacteria</taxon>
        <taxon>Bacillati</taxon>
        <taxon>Actinomycetota</taxon>
        <taxon>Actinomycetes</taxon>
        <taxon>Pseudonocardiales</taxon>
        <taxon>Pseudonocardiaceae</taxon>
        <taxon>Amycolatopsis</taxon>
    </lineage>
</organism>
<gene>
    <name evidence="1" type="ORF">SAMN05421837_114193</name>
</gene>
<sequence>MLIKGNFSELHRLTDQIRSTVGRVDQEMSTWQTMSGQTAEGWQDQAGGQFSEVSAAWQQVSQAQQQMLEALRGGVDNTNTELQQALASAKARVGSTSI</sequence>
<name>A0A1H5RGZ7_9PSEU</name>
<reference evidence="2" key="1">
    <citation type="submission" date="2016-10" db="EMBL/GenBank/DDBJ databases">
        <authorList>
            <person name="Varghese N."/>
            <person name="Submissions S."/>
        </authorList>
    </citation>
    <scope>NUCLEOTIDE SEQUENCE [LARGE SCALE GENOMIC DNA]</scope>
    <source>
        <strain evidence="2">DSM 44654</strain>
    </source>
</reference>
<dbReference type="EMBL" id="FNUJ01000014">
    <property type="protein sequence ID" value="SEF37632.1"/>
    <property type="molecule type" value="Genomic_DNA"/>
</dbReference>
<accession>A0A1H5RGZ7</accession>
<dbReference type="Proteomes" id="UP000198878">
    <property type="component" value="Unassembled WGS sequence"/>
</dbReference>
<dbReference type="Gene3D" id="1.10.287.1060">
    <property type="entry name" value="ESAT-6-like"/>
    <property type="match status" value="1"/>
</dbReference>
<evidence type="ECO:0000313" key="1">
    <source>
        <dbReference type="EMBL" id="SEF37632.1"/>
    </source>
</evidence>
<dbReference type="SUPFAM" id="SSF140453">
    <property type="entry name" value="EsxAB dimer-like"/>
    <property type="match status" value="1"/>
</dbReference>
<dbReference type="STRING" id="218821.SAMN05421837_114193"/>
<evidence type="ECO:0008006" key="3">
    <source>
        <dbReference type="Google" id="ProtNLM"/>
    </source>
</evidence>
<proteinExistence type="predicted"/>
<evidence type="ECO:0000313" key="2">
    <source>
        <dbReference type="Proteomes" id="UP000198878"/>
    </source>
</evidence>